<keyword evidence="1" id="KW-0489">Methyltransferase</keyword>
<dbReference type="GO" id="GO:0070475">
    <property type="term" value="P:rRNA base methylation"/>
    <property type="evidence" value="ECO:0007669"/>
    <property type="project" value="TreeGrafter"/>
</dbReference>
<dbReference type="InterPro" id="IPR029063">
    <property type="entry name" value="SAM-dependent_MTases_sf"/>
</dbReference>
<evidence type="ECO:0000256" key="1">
    <source>
        <dbReference type="ARBA" id="ARBA00022603"/>
    </source>
</evidence>
<dbReference type="CDD" id="cd02440">
    <property type="entry name" value="AdoMet_MTases"/>
    <property type="match status" value="1"/>
</dbReference>
<gene>
    <name evidence="3" type="ordered locus">MmarC6_1334</name>
</gene>
<dbReference type="KEGG" id="mmx:MmarC6_1334"/>
<dbReference type="AlphaFoldDB" id="A9A9X4"/>
<dbReference type="PANTHER" id="PTHR13393:SF0">
    <property type="entry name" value="RNA N6-ADENOSINE-METHYLTRANSFERASE METTL16"/>
    <property type="match status" value="1"/>
</dbReference>
<organism evidence="3">
    <name type="scientific">Methanococcus maripaludis (strain C6 / ATCC BAA-1332)</name>
    <dbReference type="NCBI Taxonomy" id="444158"/>
    <lineage>
        <taxon>Archaea</taxon>
        <taxon>Methanobacteriati</taxon>
        <taxon>Methanobacteriota</taxon>
        <taxon>Methanomada group</taxon>
        <taxon>Methanococci</taxon>
        <taxon>Methanococcales</taxon>
        <taxon>Methanococcaceae</taxon>
        <taxon>Methanococcus</taxon>
    </lineage>
</organism>
<evidence type="ECO:0000313" key="3">
    <source>
        <dbReference type="EMBL" id="ABX02147.1"/>
    </source>
</evidence>
<dbReference type="InterPro" id="IPR010286">
    <property type="entry name" value="METTL16/RlmF"/>
</dbReference>
<dbReference type="EMBL" id="CP000867">
    <property type="protein sequence ID" value="ABX02147.1"/>
    <property type="molecule type" value="Genomic_DNA"/>
</dbReference>
<protein>
    <recommendedName>
        <fullName evidence="4">HemK-like methylase</fullName>
    </recommendedName>
</protein>
<dbReference type="PANTHER" id="PTHR13393">
    <property type="entry name" value="SAM-DEPENDENT METHYLTRANSFERASE"/>
    <property type="match status" value="1"/>
</dbReference>
<dbReference type="SUPFAM" id="SSF53335">
    <property type="entry name" value="S-adenosyl-L-methionine-dependent methyltransferases"/>
    <property type="match status" value="1"/>
</dbReference>
<dbReference type="Gene3D" id="3.40.50.150">
    <property type="entry name" value="Vaccinia Virus protein VP39"/>
    <property type="match status" value="1"/>
</dbReference>
<dbReference type="eggNOG" id="arCOG00111">
    <property type="taxonomic scope" value="Archaea"/>
</dbReference>
<accession>A9A9X4</accession>
<dbReference type="HOGENOM" id="CLU_071987_0_0_2"/>
<dbReference type="GO" id="GO:0052907">
    <property type="term" value="F:23S rRNA (adenine(1618)-N(6))-methyltransferase activity"/>
    <property type="evidence" value="ECO:0007669"/>
    <property type="project" value="TreeGrafter"/>
</dbReference>
<evidence type="ECO:0000256" key="2">
    <source>
        <dbReference type="ARBA" id="ARBA00022679"/>
    </source>
</evidence>
<dbReference type="Pfam" id="PF05971">
    <property type="entry name" value="Methyltransf_10"/>
    <property type="match status" value="1"/>
</dbReference>
<sequence>MKLKPLELGLKIEDAILVNEKLKDFVVCKSGKPRIDFKNKEAMKEYNIAILRHVFGLDMDFHEDALIPTPINRYLFIKNIFDEKDNIKEVLEIGTGSGIISILIAKYFECNVTATDTVSDYLKIAEENISKNNLDSKITLVNSKGKIIFDIPKLKNKKFDLIISYPPYYADNSVASKRSFGGAFASEVELIGGGSYGEVFSQKIIEEGMDYLNNGGIIAIMFPEKPFERRKLVEDKILELGLKLEKSEITTGKRIRHIIKAKKGVKANNLFTIFTIYCIPIFLFLKEFQAIYL</sequence>
<evidence type="ECO:0008006" key="4">
    <source>
        <dbReference type="Google" id="ProtNLM"/>
    </source>
</evidence>
<keyword evidence="2" id="KW-0808">Transferase</keyword>
<name>A9A9X4_METM6</name>
<reference evidence="3" key="1">
    <citation type="submission" date="2007-10" db="EMBL/GenBank/DDBJ databases">
        <title>Complete sequence of Methanococcus maripaludis C6.</title>
        <authorList>
            <consortium name="US DOE Joint Genome Institute"/>
            <person name="Copeland A."/>
            <person name="Lucas S."/>
            <person name="Lapidus A."/>
            <person name="Barry K."/>
            <person name="Glavina del Rio T."/>
            <person name="Dalin E."/>
            <person name="Tice H."/>
            <person name="Pitluck S."/>
            <person name="Clum A."/>
            <person name="Schmutz J."/>
            <person name="Larimer F."/>
            <person name="Land M."/>
            <person name="Hauser L."/>
            <person name="Kyrpides N."/>
            <person name="Mikhailova N."/>
            <person name="Sieprawska-Lupa M."/>
            <person name="Whitman W.B."/>
            <person name="Richardson P."/>
        </authorList>
    </citation>
    <scope>NUCLEOTIDE SEQUENCE [LARGE SCALE GENOMIC DNA]</scope>
    <source>
        <strain evidence="3">C6</strain>
    </source>
</reference>
<dbReference type="PhylomeDB" id="A9A9X4"/>
<proteinExistence type="predicted"/>
<dbReference type="STRING" id="444158.MmarC6_1334"/>